<dbReference type="STRING" id="37928.SAMN04489742_2202"/>
<evidence type="ECO:0000313" key="2">
    <source>
        <dbReference type="EMBL" id="SDQ70100.1"/>
    </source>
</evidence>
<reference evidence="2 3" key="1">
    <citation type="submission" date="2016-10" db="EMBL/GenBank/DDBJ databases">
        <authorList>
            <person name="de Groot N.N."/>
        </authorList>
    </citation>
    <scope>NUCLEOTIDE SEQUENCE [LARGE SCALE GENOMIC DNA]</scope>
    <source>
        <strain evidence="2 3">DSM 20117</strain>
    </source>
</reference>
<feature type="transmembrane region" description="Helical" evidence="1">
    <location>
        <begin position="126"/>
        <end position="146"/>
    </location>
</feature>
<organism evidence="2 3">
    <name type="scientific">Crystallibacter crystallopoietes</name>
    <dbReference type="NCBI Taxonomy" id="37928"/>
    <lineage>
        <taxon>Bacteria</taxon>
        <taxon>Bacillati</taxon>
        <taxon>Actinomycetota</taxon>
        <taxon>Actinomycetes</taxon>
        <taxon>Micrococcales</taxon>
        <taxon>Micrococcaceae</taxon>
        <taxon>Crystallibacter</taxon>
    </lineage>
</organism>
<keyword evidence="3" id="KW-1185">Reference proteome</keyword>
<evidence type="ECO:0000256" key="1">
    <source>
        <dbReference type="SAM" id="Phobius"/>
    </source>
</evidence>
<keyword evidence="1" id="KW-0472">Membrane</keyword>
<keyword evidence="1" id="KW-1133">Transmembrane helix</keyword>
<evidence type="ECO:0000313" key="3">
    <source>
        <dbReference type="Proteomes" id="UP000181917"/>
    </source>
</evidence>
<dbReference type="EMBL" id="FNKH01000002">
    <property type="protein sequence ID" value="SDQ70100.1"/>
    <property type="molecule type" value="Genomic_DNA"/>
</dbReference>
<dbReference type="Proteomes" id="UP000181917">
    <property type="component" value="Unassembled WGS sequence"/>
</dbReference>
<dbReference type="InterPro" id="IPR046657">
    <property type="entry name" value="DUF6766"/>
</dbReference>
<dbReference type="Pfam" id="PF20554">
    <property type="entry name" value="DUF6766"/>
    <property type="match status" value="1"/>
</dbReference>
<feature type="transmembrane region" description="Helical" evidence="1">
    <location>
        <begin position="186"/>
        <end position="203"/>
    </location>
</feature>
<gene>
    <name evidence="2" type="ORF">SAMN04489742_2202</name>
</gene>
<dbReference type="AlphaFoldDB" id="A0A1H1D121"/>
<accession>A0A1H1D121</accession>
<sequence length="225" mass="24959">MKHNPFITNGLSIGFGLLFLFSLVGQAFSGLAYYNEQQVSSNLDEIGLLQYVTSSSFVADVAENWQSEYLQFTLLIVLAVWLVQKGSPESKEIEKRGQQSDKEQLVGQFAKPDSPKWAKAGGWRTAVFSNSLGLVMGAIFVASWLVQSVAGFSAYAENQLANLQDPGTWTEYLGSPEFWNRTLQNWQSEFLAVWSMVILSVYLRQRASPESKAVGMPHDKTGASN</sequence>
<dbReference type="KEGG" id="acry:AC20117_06395"/>
<proteinExistence type="predicted"/>
<feature type="transmembrane region" description="Helical" evidence="1">
    <location>
        <begin position="12"/>
        <end position="34"/>
    </location>
</feature>
<name>A0A1H1D121_9MICC</name>
<keyword evidence="1" id="KW-0812">Transmembrane</keyword>
<dbReference type="OrthoDB" id="187863at2"/>
<dbReference type="RefSeq" id="WP_074700435.1">
    <property type="nucleotide sequence ID" value="NZ_CP018863.1"/>
</dbReference>
<protein>
    <submittedName>
        <fullName evidence="2">Uncharacterized protein</fullName>
    </submittedName>
</protein>